<accession>A0A1T5GJ16</accession>
<keyword evidence="2" id="KW-1133">Transmembrane helix</keyword>
<dbReference type="STRING" id="1513896.SAMN05660841_04117"/>
<reference evidence="4" key="1">
    <citation type="submission" date="2017-02" db="EMBL/GenBank/DDBJ databases">
        <authorList>
            <person name="Varghese N."/>
            <person name="Submissions S."/>
        </authorList>
    </citation>
    <scope>NUCLEOTIDE SEQUENCE [LARGE SCALE GENOMIC DNA]</scope>
    <source>
        <strain evidence="4">DSM 24091</strain>
    </source>
</reference>
<name>A0A1T5GJ16_9SPHI</name>
<keyword evidence="2" id="KW-0472">Membrane</keyword>
<dbReference type="Proteomes" id="UP000190150">
    <property type="component" value="Unassembled WGS sequence"/>
</dbReference>
<dbReference type="AlphaFoldDB" id="A0A1T5GJ16"/>
<sequence length="525" mass="60426">MEKINILVLLFGLPIALIITIINQTMRLRREKEEMLSLERAKERRPSFETNRSTELNRVNQKPKTRPKAKHIFLERLVTLPVKRIVSQTNEFLELQTTRYEVYSSGEYGMEAINGDLIIRAERCSFPNLTTITGSLSVDARECGLEKLKQVEGDVNIHYPVQLDQLDEIRGNLASIVDLELKNEPNIGGQIFTKNCEVIIGGFAKRKKDRRVTDLIITVRTQLEVDQLPRDGFFNLLVESPAIVIPHTHIYGSVSVQSDDVLFPYLEYIGKDLSYLPTHEADVNLSFPVLKKISGRFQVKKCPKPFLSVEAIGEILNSSIYRYPNLVHLGKHNFLDDFHTPKLSSISTLVCTRNFERRYHDSFNQRPLLPHLLSIRNLVCGKEVKDLNRVLKTIVGKKKTLPMPTNIYFEVLRLDPYTVFLSNERAVINNSWKWYRNFDFNSDVFPLAAMVSLLKAKHPTFEAFKENELQAKWPAYESKAFQKIIRSMEQLWREVDPVDPVLTQDKGPKDLPHFKAVYLGESASL</sequence>
<evidence type="ECO:0000256" key="1">
    <source>
        <dbReference type="SAM" id="MobiDB-lite"/>
    </source>
</evidence>
<evidence type="ECO:0000313" key="4">
    <source>
        <dbReference type="Proteomes" id="UP000190150"/>
    </source>
</evidence>
<evidence type="ECO:0000256" key="2">
    <source>
        <dbReference type="SAM" id="Phobius"/>
    </source>
</evidence>
<feature type="transmembrane region" description="Helical" evidence="2">
    <location>
        <begin position="6"/>
        <end position="26"/>
    </location>
</feature>
<feature type="compositionally biased region" description="Polar residues" evidence="1">
    <location>
        <begin position="48"/>
        <end position="60"/>
    </location>
</feature>
<organism evidence="3 4">
    <name type="scientific">Sphingobacterium nematocida</name>
    <dbReference type="NCBI Taxonomy" id="1513896"/>
    <lineage>
        <taxon>Bacteria</taxon>
        <taxon>Pseudomonadati</taxon>
        <taxon>Bacteroidota</taxon>
        <taxon>Sphingobacteriia</taxon>
        <taxon>Sphingobacteriales</taxon>
        <taxon>Sphingobacteriaceae</taxon>
        <taxon>Sphingobacterium</taxon>
    </lineage>
</organism>
<evidence type="ECO:0000313" key="3">
    <source>
        <dbReference type="EMBL" id="SKC08375.1"/>
    </source>
</evidence>
<proteinExistence type="predicted"/>
<gene>
    <name evidence="3" type="ORF">SAMN05660841_04117</name>
</gene>
<feature type="region of interest" description="Disordered" evidence="1">
    <location>
        <begin position="39"/>
        <end position="63"/>
    </location>
</feature>
<protein>
    <submittedName>
        <fullName evidence="3">Uncharacterized protein</fullName>
    </submittedName>
</protein>
<keyword evidence="2" id="KW-0812">Transmembrane</keyword>
<dbReference type="EMBL" id="FUZF01000026">
    <property type="protein sequence ID" value="SKC08375.1"/>
    <property type="molecule type" value="Genomic_DNA"/>
</dbReference>
<dbReference type="OrthoDB" id="1326433at2"/>
<dbReference type="RefSeq" id="WP_079645750.1">
    <property type="nucleotide sequence ID" value="NZ_FUZF01000026.1"/>
</dbReference>
<keyword evidence="4" id="KW-1185">Reference proteome</keyword>